<dbReference type="AlphaFoldDB" id="A0A1I7XRJ2"/>
<dbReference type="GO" id="GO:0005979">
    <property type="term" value="P:regulation of glycogen biosynthetic process"/>
    <property type="evidence" value="ECO:0007669"/>
    <property type="project" value="TreeGrafter"/>
</dbReference>
<proteinExistence type="predicted"/>
<dbReference type="InterPro" id="IPR038175">
    <property type="entry name" value="CBM21_dom_sf"/>
</dbReference>
<dbReference type="GO" id="GO:0008157">
    <property type="term" value="F:protein phosphatase 1 binding"/>
    <property type="evidence" value="ECO:0007669"/>
    <property type="project" value="TreeGrafter"/>
</dbReference>
<evidence type="ECO:0000313" key="1">
    <source>
        <dbReference type="Proteomes" id="UP000095283"/>
    </source>
</evidence>
<evidence type="ECO:0000313" key="2">
    <source>
        <dbReference type="WBParaSite" id="Hba_19954"/>
    </source>
</evidence>
<dbReference type="Proteomes" id="UP000095283">
    <property type="component" value="Unplaced"/>
</dbReference>
<dbReference type="PANTHER" id="PTHR12307">
    <property type="entry name" value="PROTEIN PHOSPHATASE 1 REGULATORY SUBUNIT"/>
    <property type="match status" value="1"/>
</dbReference>
<sequence>MEIVREKEWETCAHSAPAGYIAGCRRAASFPFFGDHSLISTSALKVRSQSESEALNKYRLCQINLDTFRKRPRAIFEERDEGSECESDSGSSSYDDCDSFCQAAITEVSEVSIKPRKSVRFADDCGKELYCVRVMSEPSDYPPRISPSVIRKLRGESYTEENISTEASATWNILFKQPASEYIRFRERLERDKVSLENVVIKSDGSKIVGTIKCDDPSRSHMGSTNKLVACVYNKCLAMNALIIDFQSVIDCNVQN</sequence>
<reference evidence="2" key="1">
    <citation type="submission" date="2016-11" db="UniProtKB">
        <authorList>
            <consortium name="WormBaseParasite"/>
        </authorList>
    </citation>
    <scope>IDENTIFICATION</scope>
</reference>
<accession>A0A1I7XRJ2</accession>
<dbReference type="PANTHER" id="PTHR12307:SF48">
    <property type="entry name" value="PROTEIN PHOSPHATASE 1 REGULATORY SUBUNIT"/>
    <property type="match status" value="1"/>
</dbReference>
<dbReference type="InterPro" id="IPR050782">
    <property type="entry name" value="PP1_regulatory_subunit_3"/>
</dbReference>
<dbReference type="GO" id="GO:0000164">
    <property type="term" value="C:protein phosphatase type 1 complex"/>
    <property type="evidence" value="ECO:0007669"/>
    <property type="project" value="TreeGrafter"/>
</dbReference>
<dbReference type="WBParaSite" id="Hba_19954">
    <property type="protein sequence ID" value="Hba_19954"/>
    <property type="gene ID" value="Hba_19954"/>
</dbReference>
<dbReference type="Gene3D" id="2.60.40.2440">
    <property type="entry name" value="Carbohydrate binding type-21 domain"/>
    <property type="match status" value="1"/>
</dbReference>
<keyword evidence="1" id="KW-1185">Reference proteome</keyword>
<dbReference type="GO" id="GO:2001069">
    <property type="term" value="F:glycogen binding"/>
    <property type="evidence" value="ECO:0007669"/>
    <property type="project" value="TreeGrafter"/>
</dbReference>
<organism evidence="1 2">
    <name type="scientific">Heterorhabditis bacteriophora</name>
    <name type="common">Entomopathogenic nematode worm</name>
    <dbReference type="NCBI Taxonomy" id="37862"/>
    <lineage>
        <taxon>Eukaryota</taxon>
        <taxon>Metazoa</taxon>
        <taxon>Ecdysozoa</taxon>
        <taxon>Nematoda</taxon>
        <taxon>Chromadorea</taxon>
        <taxon>Rhabditida</taxon>
        <taxon>Rhabditina</taxon>
        <taxon>Rhabditomorpha</taxon>
        <taxon>Strongyloidea</taxon>
        <taxon>Heterorhabditidae</taxon>
        <taxon>Heterorhabditis</taxon>
    </lineage>
</organism>
<protein>
    <submittedName>
        <fullName evidence="2">BON domain-containing protein</fullName>
    </submittedName>
</protein>
<name>A0A1I7XRJ2_HETBA</name>